<evidence type="ECO:0000256" key="1">
    <source>
        <dbReference type="ARBA" id="ARBA00004442"/>
    </source>
</evidence>
<feature type="signal peptide" evidence="6">
    <location>
        <begin position="1"/>
        <end position="20"/>
    </location>
</feature>
<name>A0ABV6BUW8_9FLAO</name>
<keyword evidence="2" id="KW-1134">Transmembrane beta strand</keyword>
<organism evidence="7 8">
    <name type="scientific">Flavobacterium procerum</name>
    <dbReference type="NCBI Taxonomy" id="1455569"/>
    <lineage>
        <taxon>Bacteria</taxon>
        <taxon>Pseudomonadati</taxon>
        <taxon>Bacteroidota</taxon>
        <taxon>Flavobacteriia</taxon>
        <taxon>Flavobacteriales</taxon>
        <taxon>Flavobacteriaceae</taxon>
        <taxon>Flavobacterium</taxon>
    </lineage>
</organism>
<evidence type="ECO:0000313" key="7">
    <source>
        <dbReference type="EMBL" id="MFC0079234.1"/>
    </source>
</evidence>
<accession>A0ABV6BUW8</accession>
<evidence type="ECO:0000256" key="5">
    <source>
        <dbReference type="ARBA" id="ARBA00023237"/>
    </source>
</evidence>
<keyword evidence="3" id="KW-0812">Transmembrane</keyword>
<feature type="chain" id="PRO_5045612277" evidence="6">
    <location>
        <begin position="21"/>
        <end position="438"/>
    </location>
</feature>
<keyword evidence="5" id="KW-0998">Cell outer membrane</keyword>
<keyword evidence="8" id="KW-1185">Reference proteome</keyword>
<comment type="caution">
    <text evidence="7">The sequence shown here is derived from an EMBL/GenBank/DDBJ whole genome shotgun (WGS) entry which is preliminary data.</text>
</comment>
<evidence type="ECO:0000256" key="6">
    <source>
        <dbReference type="SAM" id="SignalP"/>
    </source>
</evidence>
<dbReference type="PANTHER" id="PTHR30026">
    <property type="entry name" value="OUTER MEMBRANE PROTEIN TOLC"/>
    <property type="match status" value="1"/>
</dbReference>
<dbReference type="PANTHER" id="PTHR30026:SF20">
    <property type="entry name" value="OUTER MEMBRANE PROTEIN TOLC"/>
    <property type="match status" value="1"/>
</dbReference>
<evidence type="ECO:0000256" key="2">
    <source>
        <dbReference type="ARBA" id="ARBA00022452"/>
    </source>
</evidence>
<reference evidence="7 8" key="1">
    <citation type="submission" date="2024-09" db="EMBL/GenBank/DDBJ databases">
        <authorList>
            <person name="Sun Q."/>
            <person name="Mori K."/>
        </authorList>
    </citation>
    <scope>NUCLEOTIDE SEQUENCE [LARGE SCALE GENOMIC DNA]</scope>
    <source>
        <strain evidence="7 8">CGMCC 1.12926</strain>
    </source>
</reference>
<dbReference type="Proteomes" id="UP001589734">
    <property type="component" value="Unassembled WGS sequence"/>
</dbReference>
<evidence type="ECO:0000256" key="3">
    <source>
        <dbReference type="ARBA" id="ARBA00022692"/>
    </source>
</evidence>
<protein>
    <submittedName>
        <fullName evidence="7">TolC family protein</fullName>
    </submittedName>
</protein>
<evidence type="ECO:0000256" key="4">
    <source>
        <dbReference type="ARBA" id="ARBA00023136"/>
    </source>
</evidence>
<sequence length="438" mass="50142">MKIPHMALLICCITILSSNAQQRITFSALDEIYAYAELNSNSFRNASQKLILAKYRTLESKLEMFKLKSTSSLSLIDNTKLSTNFMPAEIFGGVEGTFKPVVFGQKYVSSFTVESQIDIINPYVAARIKVSKANEELAAVDNLLDKKMIYESISAAYYNIRSCKQQIGVTRKSLSNADTLVFFMLNKQKEGLVRSQDVNLATTNQLTVKDKLQQLQIQEQQQYNVLKILCDIDLETDVMIKEEEKISSFIEFNERASGDLLQRQGEWNTKYQKALLRADKRWMYPTLSLFSSFSWQESNNSNFFGTKSWLGANYIGLKISIPILPESSKIMAVKFDRINLEMAQNNWKHSRLQNQINNEQLELDCKKAYESYQLNVKIETLQKDSYLKNFNIYKEGIISASDLINSFEDWLKSSLNSVALLAAAEYAKSRIIISNRIK</sequence>
<evidence type="ECO:0000313" key="8">
    <source>
        <dbReference type="Proteomes" id="UP001589734"/>
    </source>
</evidence>
<keyword evidence="4" id="KW-0472">Membrane</keyword>
<dbReference type="EMBL" id="JBHLYW010000019">
    <property type="protein sequence ID" value="MFC0079234.1"/>
    <property type="molecule type" value="Genomic_DNA"/>
</dbReference>
<comment type="subcellular location">
    <subcellularLocation>
        <location evidence="1">Cell outer membrane</location>
    </subcellularLocation>
</comment>
<dbReference type="InterPro" id="IPR051906">
    <property type="entry name" value="TolC-like"/>
</dbReference>
<keyword evidence="6" id="KW-0732">Signal</keyword>
<dbReference type="Gene3D" id="1.20.1600.10">
    <property type="entry name" value="Outer membrane efflux proteins (OEP)"/>
    <property type="match status" value="1"/>
</dbReference>
<proteinExistence type="predicted"/>
<dbReference type="RefSeq" id="WP_379682454.1">
    <property type="nucleotide sequence ID" value="NZ_JBHLYW010000019.1"/>
</dbReference>
<gene>
    <name evidence="7" type="ORF">ACFFLS_19460</name>
</gene>
<dbReference type="SUPFAM" id="SSF56954">
    <property type="entry name" value="Outer membrane efflux proteins (OEP)"/>
    <property type="match status" value="1"/>
</dbReference>